<gene>
    <name evidence="2" type="ORF">RUA8715_03715</name>
</gene>
<dbReference type="Proteomes" id="UP000202485">
    <property type="component" value="Unassembled WGS sequence"/>
</dbReference>
<proteinExistence type="predicted"/>
<feature type="domain" description="DUF6473" evidence="1">
    <location>
        <begin position="1"/>
        <end position="274"/>
    </location>
</feature>
<dbReference type="AlphaFoldDB" id="A0A238L2K0"/>
<dbReference type="InterPro" id="IPR045524">
    <property type="entry name" value="DUF6473"/>
</dbReference>
<accession>A0A238L2K0</accession>
<name>A0A238L2K0_9RHOB</name>
<dbReference type="Pfam" id="PF20078">
    <property type="entry name" value="DUF6473"/>
    <property type="match status" value="1"/>
</dbReference>
<reference evidence="3" key="1">
    <citation type="submission" date="2017-05" db="EMBL/GenBank/DDBJ databases">
        <authorList>
            <person name="Rodrigo-Torres L."/>
            <person name="Arahal R. D."/>
            <person name="Lucena T."/>
        </authorList>
    </citation>
    <scope>NUCLEOTIDE SEQUENCE [LARGE SCALE GENOMIC DNA]</scope>
    <source>
        <strain evidence="3">CECT 8715</strain>
    </source>
</reference>
<organism evidence="2 3">
    <name type="scientific">Ruegeria arenilitoris</name>
    <dbReference type="NCBI Taxonomy" id="1173585"/>
    <lineage>
        <taxon>Bacteria</taxon>
        <taxon>Pseudomonadati</taxon>
        <taxon>Pseudomonadota</taxon>
        <taxon>Alphaproteobacteria</taxon>
        <taxon>Rhodobacterales</taxon>
        <taxon>Roseobacteraceae</taxon>
        <taxon>Ruegeria</taxon>
    </lineage>
</organism>
<keyword evidence="3" id="KW-1185">Reference proteome</keyword>
<evidence type="ECO:0000313" key="3">
    <source>
        <dbReference type="Proteomes" id="UP000202485"/>
    </source>
</evidence>
<sequence length="275" mass="30291">MSYHESGATGVEESVCWYGASKLWFRGPKRALQVPYVACVGGTETFGRFVDSPFPAALEQRLEVQCLNLGSLFTGAEGLARDPEILSLMNGAEVCVLQLPSALNQSNRFYRVHLRRNDRVLEATSDLSALYPEVDFADVHFVRHLMSRLSAFSDARFEVVAAELRRAWAEALRTLLDNVTSRILLLWLDWDHSAAVGLDARGVSDPVPITQAMIDGVADGGVPTVKMTVRPSGASDDLEDMLFGTMQQPMAEYMIGPATHRAIAEHLLPAIRDLE</sequence>
<evidence type="ECO:0000313" key="2">
    <source>
        <dbReference type="EMBL" id="SMX49303.1"/>
    </source>
</evidence>
<dbReference type="RefSeq" id="WP_254920236.1">
    <property type="nucleotide sequence ID" value="NZ_FXYG01000005.1"/>
</dbReference>
<protein>
    <recommendedName>
        <fullName evidence="1">DUF6473 domain-containing protein</fullName>
    </recommendedName>
</protein>
<dbReference type="EMBL" id="FXYG01000005">
    <property type="protein sequence ID" value="SMX49303.1"/>
    <property type="molecule type" value="Genomic_DNA"/>
</dbReference>
<evidence type="ECO:0000259" key="1">
    <source>
        <dbReference type="Pfam" id="PF20078"/>
    </source>
</evidence>